<proteinExistence type="predicted"/>
<comment type="cofactor">
    <cofactor evidence="1">
        <name>pyridoxal 5'-phosphate</name>
        <dbReference type="ChEBI" id="CHEBI:597326"/>
    </cofactor>
</comment>
<keyword evidence="2 5" id="KW-0032">Aminotransferase</keyword>
<dbReference type="CDD" id="cd00609">
    <property type="entry name" value="AAT_like"/>
    <property type="match status" value="1"/>
</dbReference>
<accession>A0A1I3Y7G0</accession>
<dbReference type="Gene3D" id="3.90.1150.10">
    <property type="entry name" value="Aspartate Aminotransferase, domain 1"/>
    <property type="match status" value="1"/>
</dbReference>
<protein>
    <submittedName>
        <fullName evidence="5">Succinyldiaminopimelate aminotransferase apoenzyme</fullName>
    </submittedName>
</protein>
<organism evidence="5 6">
    <name type="scientific">Nitrosomonas aestuarii</name>
    <dbReference type="NCBI Taxonomy" id="52441"/>
    <lineage>
        <taxon>Bacteria</taxon>
        <taxon>Pseudomonadati</taxon>
        <taxon>Pseudomonadota</taxon>
        <taxon>Betaproteobacteria</taxon>
        <taxon>Nitrosomonadales</taxon>
        <taxon>Nitrosomonadaceae</taxon>
        <taxon>Nitrosomonas</taxon>
    </lineage>
</organism>
<feature type="domain" description="Aminotransferase class I/classII large" evidence="4">
    <location>
        <begin position="32"/>
        <end position="392"/>
    </location>
</feature>
<dbReference type="EMBL" id="FOSP01000003">
    <property type="protein sequence ID" value="SFK27339.1"/>
    <property type="molecule type" value="Genomic_DNA"/>
</dbReference>
<keyword evidence="6" id="KW-1185">Reference proteome</keyword>
<dbReference type="AlphaFoldDB" id="A0A1I3Y7G0"/>
<dbReference type="OrthoDB" id="9813612at2"/>
<dbReference type="Pfam" id="PF00155">
    <property type="entry name" value="Aminotran_1_2"/>
    <property type="match status" value="1"/>
</dbReference>
<evidence type="ECO:0000256" key="1">
    <source>
        <dbReference type="ARBA" id="ARBA00001933"/>
    </source>
</evidence>
<dbReference type="NCBIfam" id="TIGR03538">
    <property type="entry name" value="DapC_gpp"/>
    <property type="match status" value="1"/>
</dbReference>
<evidence type="ECO:0000259" key="4">
    <source>
        <dbReference type="Pfam" id="PF00155"/>
    </source>
</evidence>
<evidence type="ECO:0000256" key="3">
    <source>
        <dbReference type="ARBA" id="ARBA00022679"/>
    </source>
</evidence>
<dbReference type="GO" id="GO:0009089">
    <property type="term" value="P:lysine biosynthetic process via diaminopimelate"/>
    <property type="evidence" value="ECO:0007669"/>
    <property type="project" value="InterPro"/>
</dbReference>
<reference evidence="6" key="1">
    <citation type="submission" date="2016-10" db="EMBL/GenBank/DDBJ databases">
        <authorList>
            <person name="Varghese N."/>
            <person name="Submissions S."/>
        </authorList>
    </citation>
    <scope>NUCLEOTIDE SEQUENCE [LARGE SCALE GENOMIC DNA]</scope>
    <source>
        <strain evidence="6">Nm69</strain>
    </source>
</reference>
<dbReference type="InterPro" id="IPR015422">
    <property type="entry name" value="PyrdxlP-dep_Trfase_small"/>
</dbReference>
<evidence type="ECO:0000313" key="5">
    <source>
        <dbReference type="EMBL" id="SFK27339.1"/>
    </source>
</evidence>
<keyword evidence="3 5" id="KW-0808">Transferase</keyword>
<dbReference type="RefSeq" id="WP_090696992.1">
    <property type="nucleotide sequence ID" value="NZ_FOSP01000003.1"/>
</dbReference>
<dbReference type="InterPro" id="IPR050881">
    <property type="entry name" value="LL-DAP_aminotransferase"/>
</dbReference>
<dbReference type="PANTHER" id="PTHR42832">
    <property type="entry name" value="AMINO ACID AMINOTRANSFERASE"/>
    <property type="match status" value="1"/>
</dbReference>
<name>A0A1I3Y7G0_9PROT</name>
<dbReference type="SUPFAM" id="SSF53383">
    <property type="entry name" value="PLP-dependent transferases"/>
    <property type="match status" value="1"/>
</dbReference>
<gene>
    <name evidence="5" type="ORF">SAMN05216302_100349</name>
</gene>
<dbReference type="STRING" id="52441.SAMN05216302_100349"/>
<dbReference type="InterPro" id="IPR019878">
    <property type="entry name" value="DapC_beta/gammaproteobac"/>
</dbReference>
<evidence type="ECO:0000313" key="6">
    <source>
        <dbReference type="Proteomes" id="UP000199533"/>
    </source>
</evidence>
<dbReference type="GO" id="GO:0030170">
    <property type="term" value="F:pyridoxal phosphate binding"/>
    <property type="evidence" value="ECO:0007669"/>
    <property type="project" value="InterPro"/>
</dbReference>
<dbReference type="InterPro" id="IPR004839">
    <property type="entry name" value="Aminotransferase_I/II_large"/>
</dbReference>
<dbReference type="Gene3D" id="3.40.640.10">
    <property type="entry name" value="Type I PLP-dependent aspartate aminotransferase-like (Major domain)"/>
    <property type="match status" value="1"/>
</dbReference>
<dbReference type="InterPro" id="IPR015421">
    <property type="entry name" value="PyrdxlP-dep_Trfase_major"/>
</dbReference>
<dbReference type="Proteomes" id="UP000199533">
    <property type="component" value="Unassembled WGS sequence"/>
</dbReference>
<dbReference type="GO" id="GO:0009016">
    <property type="term" value="F:succinyldiaminopimelate transaminase activity"/>
    <property type="evidence" value="ECO:0007669"/>
    <property type="project" value="InterPro"/>
</dbReference>
<sequence length="411" mass="45914">MNSNLNHLQPYPFQKLRKLFDGIKRNPALTPIDLHIGEPKHATPDFIRQAATDHLGGLANYPTTQGTPALRCSIADWLMRRFHLSRINPDTQVIPVNGSREALFSFAQAMIDASAPHPPFVVCPNPFYQIYEGAALLAGATPQFINTTAENDFRLDYSQLSDDVWARTQLIYVCSPNNPTGNVMTLDEWRQLFELSDRHGFAIAADECYSEIYFDEHKPPLGALDAAQQLGRIGFPRLVVFNSLSKRSNVPGLRSGIAAGDAQILEKYLIYRTYHGCAMNPVSQAASIAAWKDETHVAANRRMYLEKFSKVTALLSKIMPKQMPVQIPDAGFYLWLSTPVADTEFTKLLYRDYNVTVLPGSYLGRAVRGINPGENYVRIALVASLDECIEAVNRIINLLEKLTSPNTTNLK</sequence>
<dbReference type="InterPro" id="IPR015424">
    <property type="entry name" value="PyrdxlP-dep_Trfase"/>
</dbReference>
<evidence type="ECO:0000256" key="2">
    <source>
        <dbReference type="ARBA" id="ARBA00022576"/>
    </source>
</evidence>
<dbReference type="PANTHER" id="PTHR42832:SF3">
    <property type="entry name" value="L-GLUTAMINE--4-(METHYLSULFANYL)-2-OXOBUTANOATE AMINOTRANSFERASE"/>
    <property type="match status" value="1"/>
</dbReference>